<dbReference type="EMBL" id="QGKW02002228">
    <property type="protein sequence ID" value="KAF2535640.1"/>
    <property type="molecule type" value="Genomic_DNA"/>
</dbReference>
<dbReference type="AlphaFoldDB" id="A0A8S9IV65"/>
<name>A0A8S9IV65_BRACR</name>
<dbReference type="EMBL" id="QGKY02001015">
    <property type="protein sequence ID" value="KAF2573313.1"/>
    <property type="molecule type" value="Genomic_DNA"/>
</dbReference>
<organism evidence="4">
    <name type="scientific">Brassica cretica</name>
    <name type="common">Mustard</name>
    <dbReference type="NCBI Taxonomy" id="69181"/>
    <lineage>
        <taxon>Eukaryota</taxon>
        <taxon>Viridiplantae</taxon>
        <taxon>Streptophyta</taxon>
        <taxon>Embryophyta</taxon>
        <taxon>Tracheophyta</taxon>
        <taxon>Spermatophyta</taxon>
        <taxon>Magnoliopsida</taxon>
        <taxon>eudicotyledons</taxon>
        <taxon>Gunneridae</taxon>
        <taxon>Pentapetalae</taxon>
        <taxon>rosids</taxon>
        <taxon>malvids</taxon>
        <taxon>Brassicales</taxon>
        <taxon>Brassicaceae</taxon>
        <taxon>Brassiceae</taxon>
        <taxon>Brassica</taxon>
    </lineage>
</organism>
<evidence type="ECO:0000256" key="2">
    <source>
        <dbReference type="SAM" id="SignalP"/>
    </source>
</evidence>
<reference evidence="4" key="1">
    <citation type="submission" date="2019-12" db="EMBL/GenBank/DDBJ databases">
        <title>Genome sequencing and annotation of Brassica cretica.</title>
        <authorList>
            <person name="Studholme D.J."/>
            <person name="Sarris P.F."/>
        </authorList>
    </citation>
    <scope>NUCLEOTIDE SEQUENCE</scope>
    <source>
        <strain evidence="3">PFS-001/15</strain>
        <strain evidence="4">PFS-102/07</strain>
        <tissue evidence="4">Leaf</tissue>
    </source>
</reference>
<evidence type="ECO:0000313" key="3">
    <source>
        <dbReference type="EMBL" id="KAF2535640.1"/>
    </source>
</evidence>
<keyword evidence="2" id="KW-0732">Signal</keyword>
<feature type="signal peptide" evidence="2">
    <location>
        <begin position="1"/>
        <end position="15"/>
    </location>
</feature>
<feature type="chain" id="PRO_5042775516" evidence="2">
    <location>
        <begin position="16"/>
        <end position="502"/>
    </location>
</feature>
<dbReference type="Proteomes" id="UP000712281">
    <property type="component" value="Unassembled WGS sequence"/>
</dbReference>
<proteinExistence type="predicted"/>
<accession>A0A8S9IV65</accession>
<feature type="region of interest" description="Disordered" evidence="1">
    <location>
        <begin position="102"/>
        <end position="122"/>
    </location>
</feature>
<gene>
    <name evidence="3" type="ORF">F2Q68_00020910</name>
    <name evidence="4" type="ORF">F2Q70_00003368</name>
</gene>
<evidence type="ECO:0000256" key="1">
    <source>
        <dbReference type="SAM" id="MobiDB-lite"/>
    </source>
</evidence>
<comment type="caution">
    <text evidence="4">The sequence shown here is derived from an EMBL/GenBank/DDBJ whole genome shotgun (WGS) entry which is preliminary data.</text>
</comment>
<protein>
    <submittedName>
        <fullName evidence="4">Uncharacterized protein</fullName>
    </submittedName>
</protein>
<sequence>MLVALVIVEAVRLLTEVVQEACSSSDSDSEDEEIEGMIYKQKKHTLNPAHAREVDKMCEVFVRSIIPYDPTRPVDESVLKWAEEVYDVKRKSYEIRKLDVQRMREKPRPHGRKKRTIQKDNSSNVVDDSRIISIVSALLKPEIERVDGKVASALASVREVSSSAVSYQGSVVSSVESMLKAFKEDIVASVWDANCKLYEGRSGNVRRELTSSPCMADENHGVSAFSATSKANEQNEPAGTPSFSLGLTQDQPLPAPVADDEMCGNGGGHKCEPVVEPMPRRTSKRLRLVPPPLIIDYRCETSILNRARESKMVGSNYYEQPVIREKFAKLSKILKNPCVINVAGLSVTAKDITDIAERNRPLPGRVFDILMRLVRSTCYTHVGCSGATRPEFLDSRVIVLGMRLQNSISRYMLRRSTGLGYVWILLMFCGLLEFPPNKPLCVDRVKGVPQNNNSPDAALTAALLIQTHALFGVDTCRCIMPAIISDEAHRAAVMLYEFHEKL</sequence>
<evidence type="ECO:0000313" key="4">
    <source>
        <dbReference type="EMBL" id="KAF2573313.1"/>
    </source>
</evidence>